<dbReference type="SUPFAM" id="SSF52058">
    <property type="entry name" value="L domain-like"/>
    <property type="match status" value="1"/>
</dbReference>
<sequence>MEELSVGHNRLTDLPESIYQLKKLKEIYLWGNQFSPDQKAKVLSRLRENIPGIKINIEK</sequence>
<name>M3FT05_9LEPT</name>
<organism evidence="3 4">
    <name type="scientific">Leptospira weilii serovar Topaz str. LT2116</name>
    <dbReference type="NCBI Taxonomy" id="1088540"/>
    <lineage>
        <taxon>Bacteria</taxon>
        <taxon>Pseudomonadati</taxon>
        <taxon>Spirochaetota</taxon>
        <taxon>Spirochaetia</taxon>
        <taxon>Leptospirales</taxon>
        <taxon>Leptospiraceae</taxon>
        <taxon>Leptospira</taxon>
    </lineage>
</organism>
<protein>
    <submittedName>
        <fullName evidence="3">Leucine rich repeat protein</fullName>
    </submittedName>
</protein>
<accession>M3FT05</accession>
<evidence type="ECO:0000313" key="4">
    <source>
        <dbReference type="Proteomes" id="UP000011770"/>
    </source>
</evidence>
<keyword evidence="1" id="KW-0433">Leucine-rich repeat</keyword>
<dbReference type="AlphaFoldDB" id="M3FT05"/>
<gene>
    <name evidence="3" type="ORF">LEP1GSC188_1953</name>
</gene>
<dbReference type="InterPro" id="IPR032675">
    <property type="entry name" value="LRR_dom_sf"/>
</dbReference>
<keyword evidence="2" id="KW-0677">Repeat</keyword>
<dbReference type="Pfam" id="PF12799">
    <property type="entry name" value="LRR_4"/>
    <property type="match status" value="1"/>
</dbReference>
<evidence type="ECO:0000256" key="1">
    <source>
        <dbReference type="ARBA" id="ARBA00022614"/>
    </source>
</evidence>
<proteinExistence type="predicted"/>
<dbReference type="EMBL" id="AHOR02000013">
    <property type="protein sequence ID" value="EMF83417.1"/>
    <property type="molecule type" value="Genomic_DNA"/>
</dbReference>
<evidence type="ECO:0000313" key="3">
    <source>
        <dbReference type="EMBL" id="EMF83417.1"/>
    </source>
</evidence>
<reference evidence="3 4" key="1">
    <citation type="submission" date="2013-01" db="EMBL/GenBank/DDBJ databases">
        <authorList>
            <person name="Harkins D.M."/>
            <person name="Durkin A.S."/>
            <person name="Brinkac L.M."/>
            <person name="Haft D.H."/>
            <person name="Selengut J.D."/>
            <person name="Sanka R."/>
            <person name="DePew J."/>
            <person name="Purushe J."/>
            <person name="Tulsiani S.M."/>
            <person name="Graham G.C."/>
            <person name="Burns M.-A."/>
            <person name="Dohnt M.F."/>
            <person name="Smythe L.D."/>
            <person name="McKay D.B."/>
            <person name="Craig S.B."/>
            <person name="Vinetz J.M."/>
            <person name="Sutton G.G."/>
            <person name="Nierman W.C."/>
            <person name="Fouts D.E."/>
        </authorList>
    </citation>
    <scope>NUCLEOTIDE SEQUENCE [LARGE SCALE GENOMIC DNA]</scope>
    <source>
        <strain evidence="3 4">LT2116</strain>
    </source>
</reference>
<dbReference type="InterPro" id="IPR025875">
    <property type="entry name" value="Leu-rich_rpt_4"/>
</dbReference>
<dbReference type="Proteomes" id="UP000011770">
    <property type="component" value="Unassembled WGS sequence"/>
</dbReference>
<comment type="caution">
    <text evidence="3">The sequence shown here is derived from an EMBL/GenBank/DDBJ whole genome shotgun (WGS) entry which is preliminary data.</text>
</comment>
<dbReference type="Gene3D" id="3.80.10.10">
    <property type="entry name" value="Ribonuclease Inhibitor"/>
    <property type="match status" value="1"/>
</dbReference>
<evidence type="ECO:0000256" key="2">
    <source>
        <dbReference type="ARBA" id="ARBA00022737"/>
    </source>
</evidence>